<evidence type="ECO:0000313" key="2">
    <source>
        <dbReference type="Proteomes" id="UP000886520"/>
    </source>
</evidence>
<sequence length="153" mass="16475">KLQQSASPLASASSSLDLALESLAAKFPASVFSRNRGLCGPPLLIMCIDHGQFPHGSINIFIAMRSYSISSLTTRAYSTLAPSIDSWLQQAGFSVTPSAMGMFNSHLRLSWKSLQQATSAFSHANILGVRGSITVYKDQLSNGRMIAIKVLQK</sequence>
<proteinExistence type="predicted"/>
<evidence type="ECO:0000313" key="1">
    <source>
        <dbReference type="EMBL" id="KAI5070841.1"/>
    </source>
</evidence>
<dbReference type="EMBL" id="JABFUD020000014">
    <property type="protein sequence ID" value="KAI5070841.1"/>
    <property type="molecule type" value="Genomic_DNA"/>
</dbReference>
<dbReference type="Gene3D" id="3.30.200.20">
    <property type="entry name" value="Phosphorylase Kinase, domain 1"/>
    <property type="match status" value="1"/>
</dbReference>
<organism evidence="1 2">
    <name type="scientific">Adiantum capillus-veneris</name>
    <name type="common">Maidenhair fern</name>
    <dbReference type="NCBI Taxonomy" id="13818"/>
    <lineage>
        <taxon>Eukaryota</taxon>
        <taxon>Viridiplantae</taxon>
        <taxon>Streptophyta</taxon>
        <taxon>Embryophyta</taxon>
        <taxon>Tracheophyta</taxon>
        <taxon>Polypodiopsida</taxon>
        <taxon>Polypodiidae</taxon>
        <taxon>Polypodiales</taxon>
        <taxon>Pteridineae</taxon>
        <taxon>Pteridaceae</taxon>
        <taxon>Vittarioideae</taxon>
        <taxon>Adiantum</taxon>
    </lineage>
</organism>
<keyword evidence="2" id="KW-1185">Reference proteome</keyword>
<accession>A0A9D4ZFG7</accession>
<feature type="non-terminal residue" evidence="1">
    <location>
        <position position="1"/>
    </location>
</feature>
<protein>
    <submittedName>
        <fullName evidence="1">Uncharacterized protein</fullName>
    </submittedName>
</protein>
<dbReference type="AlphaFoldDB" id="A0A9D4ZFG7"/>
<dbReference type="Proteomes" id="UP000886520">
    <property type="component" value="Chromosome 14"/>
</dbReference>
<name>A0A9D4ZFG7_ADICA</name>
<gene>
    <name evidence="1" type="ORF">GOP47_0015184</name>
</gene>
<reference evidence="1" key="1">
    <citation type="submission" date="2021-01" db="EMBL/GenBank/DDBJ databases">
        <title>Adiantum capillus-veneris genome.</title>
        <authorList>
            <person name="Fang Y."/>
            <person name="Liao Q."/>
        </authorList>
    </citation>
    <scope>NUCLEOTIDE SEQUENCE</scope>
    <source>
        <strain evidence="1">H3</strain>
        <tissue evidence="1">Leaf</tissue>
    </source>
</reference>
<comment type="caution">
    <text evidence="1">The sequence shown here is derived from an EMBL/GenBank/DDBJ whole genome shotgun (WGS) entry which is preliminary data.</text>
</comment>